<evidence type="ECO:0000256" key="1">
    <source>
        <dbReference type="SAM" id="Phobius"/>
    </source>
</evidence>
<evidence type="ECO:0000313" key="2">
    <source>
        <dbReference type="EMBL" id="PFG35169.1"/>
    </source>
</evidence>
<keyword evidence="3" id="KW-1185">Reference proteome</keyword>
<feature type="transmembrane region" description="Helical" evidence="1">
    <location>
        <begin position="31"/>
        <end position="48"/>
    </location>
</feature>
<accession>A0A2A9EAE8</accession>
<keyword evidence="1" id="KW-1133">Transmembrane helix</keyword>
<gene>
    <name evidence="2" type="ORF">ATL42_3107</name>
</gene>
<protein>
    <submittedName>
        <fullName evidence="2">Uncharacterized protein DUF4956</fullName>
    </submittedName>
</protein>
<dbReference type="InterPro" id="IPR032531">
    <property type="entry name" value="DUF4956"/>
</dbReference>
<sequence>MTIFLTFTLDLVAIAVLTFGLYFPRHRRRELVVAYLGVNVGVLVVATALSSSTIGAGLGLGLFGVLSIIRLRSTELGQQEVAYYFAALAIGLLSGLAVTPLWLTAVLAALVLITLFVGDHPRLLNRYRSQLMVLDSAFTDESTLIAHLEQLLGATVHAVVVRKVDLVVETTLVDVTYHVDANVKSPLARVSRRTAQTIAVPQAPAESLVSGAHR</sequence>
<feature type="transmembrane region" description="Helical" evidence="1">
    <location>
        <begin position="83"/>
        <end position="116"/>
    </location>
</feature>
<dbReference type="EMBL" id="PDJG01000001">
    <property type="protein sequence ID" value="PFG35169.1"/>
    <property type="molecule type" value="Genomic_DNA"/>
</dbReference>
<name>A0A2A9EAE8_9MICO</name>
<keyword evidence="1" id="KW-0812">Transmembrane</keyword>
<keyword evidence="1" id="KW-0472">Membrane</keyword>
<dbReference type="Pfam" id="PF16316">
    <property type="entry name" value="DUF4956"/>
    <property type="match status" value="1"/>
</dbReference>
<dbReference type="OrthoDB" id="3827267at2"/>
<feature type="transmembrane region" description="Helical" evidence="1">
    <location>
        <begin position="6"/>
        <end position="24"/>
    </location>
</feature>
<proteinExistence type="predicted"/>
<dbReference type="RefSeq" id="WP_098456094.1">
    <property type="nucleotide sequence ID" value="NZ_PDJG01000001.1"/>
</dbReference>
<comment type="caution">
    <text evidence="2">The sequence shown here is derived from an EMBL/GenBank/DDBJ whole genome shotgun (WGS) entry which is preliminary data.</text>
</comment>
<evidence type="ECO:0000313" key="3">
    <source>
        <dbReference type="Proteomes" id="UP000225548"/>
    </source>
</evidence>
<organism evidence="2 3">
    <name type="scientific">Sanguibacter antarcticus</name>
    <dbReference type="NCBI Taxonomy" id="372484"/>
    <lineage>
        <taxon>Bacteria</taxon>
        <taxon>Bacillati</taxon>
        <taxon>Actinomycetota</taxon>
        <taxon>Actinomycetes</taxon>
        <taxon>Micrococcales</taxon>
        <taxon>Sanguibacteraceae</taxon>
        <taxon>Sanguibacter</taxon>
    </lineage>
</organism>
<dbReference type="AlphaFoldDB" id="A0A2A9EAE8"/>
<dbReference type="Proteomes" id="UP000225548">
    <property type="component" value="Unassembled WGS sequence"/>
</dbReference>
<reference evidence="2 3" key="1">
    <citation type="submission" date="2017-10" db="EMBL/GenBank/DDBJ databases">
        <title>Sequencing the genomes of 1000 actinobacteria strains.</title>
        <authorList>
            <person name="Klenk H.-P."/>
        </authorList>
    </citation>
    <scope>NUCLEOTIDE SEQUENCE [LARGE SCALE GENOMIC DNA]</scope>
    <source>
        <strain evidence="2 3">DSM 18966</strain>
    </source>
</reference>